<accession>A0AA96ZT62</accession>
<evidence type="ECO:0000313" key="1">
    <source>
        <dbReference type="EMBL" id="WNY24185.1"/>
    </source>
</evidence>
<dbReference type="SUPFAM" id="SSF140371">
    <property type="entry name" value="Vng1086c-like"/>
    <property type="match status" value="1"/>
</dbReference>
<gene>
    <name evidence="1" type="ORF">MmiHf6_15140</name>
</gene>
<proteinExistence type="predicted"/>
<dbReference type="Proteomes" id="UP001302978">
    <property type="component" value="Chromosome"/>
</dbReference>
<dbReference type="InterPro" id="IPR036519">
    <property type="entry name" value="UPF0058_sf"/>
</dbReference>
<dbReference type="PANTHER" id="PTHR42203">
    <property type="entry name" value="UPF0058 PROTEIN MJ1205"/>
    <property type="match status" value="1"/>
</dbReference>
<reference evidence="1 2" key="1">
    <citation type="submission" date="2023-07" db="EMBL/GenBank/DDBJ databases">
        <title>Closed genoem sequence of Methanomicrococcus sp. Hf6.</title>
        <authorList>
            <person name="Poehlein A."/>
            <person name="Protasov E."/>
            <person name="Platt K."/>
            <person name="Reeh H."/>
            <person name="Daniel R."/>
            <person name="Brune A."/>
        </authorList>
    </citation>
    <scope>NUCLEOTIDE SEQUENCE [LARGE SCALE GENOMIC DNA]</scope>
    <source>
        <strain evidence="1 2">Hf6</strain>
    </source>
</reference>
<dbReference type="InterPro" id="IPR002753">
    <property type="entry name" value="UPF0058"/>
</dbReference>
<dbReference type="Pfam" id="PF01893">
    <property type="entry name" value="UPF0058"/>
    <property type="match status" value="1"/>
</dbReference>
<evidence type="ECO:0008006" key="3">
    <source>
        <dbReference type="Google" id="ProtNLM"/>
    </source>
</evidence>
<keyword evidence="2" id="KW-1185">Reference proteome</keyword>
<sequence length="138" mass="16067">MFFWLRGKSAFIVFGSALLTFAANATALQILEVILIQKQDLIKVHADLVKIKNNYEKMGYQKEFDEYYDLYITPSHIHKSKDDHQKAIFTLCDTLTVVAEENAVYMPAKTGKGRRTKRKKLVSDDELYEMLLKNEEER</sequence>
<evidence type="ECO:0000313" key="2">
    <source>
        <dbReference type="Proteomes" id="UP001302978"/>
    </source>
</evidence>
<dbReference type="KEGG" id="mehf:MmiHf6_15140"/>
<dbReference type="Gene3D" id="1.20.1270.110">
    <property type="entry name" value="Uncharacterised protein family UPF0058"/>
    <property type="match status" value="1"/>
</dbReference>
<name>A0AA96ZT62_9EURY</name>
<dbReference type="PANTHER" id="PTHR42203:SF2">
    <property type="entry name" value="UPF0058 PROTEIN MJ1205"/>
    <property type="match status" value="1"/>
</dbReference>
<dbReference type="EMBL" id="CP131059">
    <property type="protein sequence ID" value="WNY24185.1"/>
    <property type="molecule type" value="Genomic_DNA"/>
</dbReference>
<protein>
    <recommendedName>
        <fullName evidence="3">Metal-binding protein</fullName>
    </recommendedName>
</protein>
<dbReference type="AlphaFoldDB" id="A0AA96ZT62"/>
<organism evidence="1 2">
    <name type="scientific">Methanimicrococcus hongohii</name>
    <dbReference type="NCBI Taxonomy" id="3028295"/>
    <lineage>
        <taxon>Archaea</taxon>
        <taxon>Methanobacteriati</taxon>
        <taxon>Methanobacteriota</taxon>
        <taxon>Stenosarchaea group</taxon>
        <taxon>Methanomicrobia</taxon>
        <taxon>Methanosarcinales</taxon>
        <taxon>Methanosarcinaceae</taxon>
        <taxon>Methanimicrococcus</taxon>
    </lineage>
</organism>